<evidence type="ECO:0000313" key="2">
    <source>
        <dbReference type="Proteomes" id="UP000019149"/>
    </source>
</evidence>
<dbReference type="KEGG" id="egl:EGR_09737"/>
<dbReference type="SMR" id="W6U455"/>
<dbReference type="STRING" id="6210.W6U455"/>
<sequence length="118" mass="13547">MDAGQQVTREKYDLMYKNRLLYTTHFLERRMLDFFSGRNLNKSINTDEAVVCAAVLLVAEVTGEGSEATENLIVMSEFDVAFNVYESAILNVSVEDKSSECQNEIAVTYNRVVHWKRR</sequence>
<dbReference type="CTD" id="36345452"/>
<accession>W6U455</accession>
<gene>
    <name evidence="1" type="ORF">EGR_09737</name>
</gene>
<dbReference type="RefSeq" id="XP_024346587.1">
    <property type="nucleotide sequence ID" value="XM_024498986.1"/>
</dbReference>
<organism evidence="1 2">
    <name type="scientific">Echinococcus granulosus</name>
    <name type="common">Hydatid tapeworm</name>
    <dbReference type="NCBI Taxonomy" id="6210"/>
    <lineage>
        <taxon>Eukaryota</taxon>
        <taxon>Metazoa</taxon>
        <taxon>Spiralia</taxon>
        <taxon>Lophotrochozoa</taxon>
        <taxon>Platyhelminthes</taxon>
        <taxon>Cestoda</taxon>
        <taxon>Eucestoda</taxon>
        <taxon>Cyclophyllidea</taxon>
        <taxon>Taeniidae</taxon>
        <taxon>Echinococcus</taxon>
        <taxon>Echinococcus granulosus group</taxon>
    </lineage>
</organism>
<dbReference type="GeneID" id="36345452"/>
<proteinExistence type="predicted"/>
<protein>
    <submittedName>
        <fullName evidence="1">Heat shock protein</fullName>
    </submittedName>
</protein>
<dbReference type="AlphaFoldDB" id="W6U455"/>
<dbReference type="Proteomes" id="UP000019149">
    <property type="component" value="Unassembled WGS sequence"/>
</dbReference>
<comment type="caution">
    <text evidence="1">The sequence shown here is derived from an EMBL/GenBank/DDBJ whole genome shotgun (WGS) entry which is preliminary data.</text>
</comment>
<keyword evidence="1" id="KW-0346">Stress response</keyword>
<dbReference type="EMBL" id="APAU02000164">
    <property type="protein sequence ID" value="EUB55391.1"/>
    <property type="molecule type" value="Genomic_DNA"/>
</dbReference>
<evidence type="ECO:0000313" key="1">
    <source>
        <dbReference type="EMBL" id="EUB55391.1"/>
    </source>
</evidence>
<keyword evidence="2" id="KW-1185">Reference proteome</keyword>
<reference evidence="1 2" key="1">
    <citation type="journal article" date="2013" name="Nat. Genet.">
        <title>The genome of the hydatid tapeworm Echinococcus granulosus.</title>
        <authorList>
            <person name="Zheng H."/>
            <person name="Zhang W."/>
            <person name="Zhang L."/>
            <person name="Zhang Z."/>
            <person name="Li J."/>
            <person name="Lu G."/>
            <person name="Zhu Y."/>
            <person name="Wang Y."/>
            <person name="Huang Y."/>
            <person name="Liu J."/>
            <person name="Kang H."/>
            <person name="Chen J."/>
            <person name="Wang L."/>
            <person name="Chen A."/>
            <person name="Yu S."/>
            <person name="Gao Z."/>
            <person name="Jin L."/>
            <person name="Gu W."/>
            <person name="Wang Z."/>
            <person name="Zhao L."/>
            <person name="Shi B."/>
            <person name="Wen H."/>
            <person name="Lin R."/>
            <person name="Jones M.K."/>
            <person name="Brejova B."/>
            <person name="Vinar T."/>
            <person name="Zhao G."/>
            <person name="McManus D.P."/>
            <person name="Chen Z."/>
            <person name="Zhou Y."/>
            <person name="Wang S."/>
        </authorList>
    </citation>
    <scope>NUCLEOTIDE SEQUENCE [LARGE SCALE GENOMIC DNA]</scope>
</reference>
<name>W6U455_ECHGR</name>